<organism evidence="8 9">
    <name type="scientific">Diaphorobacter ruginosibacter</name>
    <dbReference type="NCBI Taxonomy" id="1715720"/>
    <lineage>
        <taxon>Bacteria</taxon>
        <taxon>Pseudomonadati</taxon>
        <taxon>Pseudomonadota</taxon>
        <taxon>Betaproteobacteria</taxon>
        <taxon>Burkholderiales</taxon>
        <taxon>Comamonadaceae</taxon>
        <taxon>Diaphorobacter</taxon>
    </lineage>
</organism>
<dbReference type="AlphaFoldDB" id="A0A7G9RIW0"/>
<proteinExistence type="inferred from homology"/>
<keyword evidence="2" id="KW-0813">Transport</keyword>
<evidence type="ECO:0000256" key="3">
    <source>
        <dbReference type="ARBA" id="ARBA00022475"/>
    </source>
</evidence>
<dbReference type="InterPro" id="IPR052156">
    <property type="entry name" value="BCAA_Transport_ATP-bd_LivF"/>
</dbReference>
<gene>
    <name evidence="8" type="ORF">H9K76_12780</name>
</gene>
<dbReference type="CDD" id="cd03224">
    <property type="entry name" value="ABC_TM1139_LivF_branched"/>
    <property type="match status" value="1"/>
</dbReference>
<dbReference type="KEGG" id="drg:H9K76_12780"/>
<evidence type="ECO:0000259" key="7">
    <source>
        <dbReference type="PROSITE" id="PS50893"/>
    </source>
</evidence>
<dbReference type="PANTHER" id="PTHR43820:SF4">
    <property type="entry name" value="HIGH-AFFINITY BRANCHED-CHAIN AMINO ACID TRANSPORT ATP-BINDING PROTEIN LIVF"/>
    <property type="match status" value="1"/>
</dbReference>
<dbReference type="InterPro" id="IPR027417">
    <property type="entry name" value="P-loop_NTPase"/>
</dbReference>
<dbReference type="RefSeq" id="WP_187595808.1">
    <property type="nucleotide sequence ID" value="NZ_CP060714.1"/>
</dbReference>
<evidence type="ECO:0000313" key="9">
    <source>
        <dbReference type="Proteomes" id="UP000515811"/>
    </source>
</evidence>
<dbReference type="PROSITE" id="PS50893">
    <property type="entry name" value="ABC_TRANSPORTER_2"/>
    <property type="match status" value="1"/>
</dbReference>
<dbReference type="Gene3D" id="3.40.50.300">
    <property type="entry name" value="P-loop containing nucleotide triphosphate hydrolases"/>
    <property type="match status" value="1"/>
</dbReference>
<evidence type="ECO:0000256" key="5">
    <source>
        <dbReference type="ARBA" id="ARBA00022840"/>
    </source>
</evidence>
<dbReference type="InterPro" id="IPR003439">
    <property type="entry name" value="ABC_transporter-like_ATP-bd"/>
</dbReference>
<comment type="similarity">
    <text evidence="1">Belongs to the ABC transporter superfamily.</text>
</comment>
<dbReference type="Pfam" id="PF00005">
    <property type="entry name" value="ABC_tran"/>
    <property type="match status" value="1"/>
</dbReference>
<evidence type="ECO:0000256" key="2">
    <source>
        <dbReference type="ARBA" id="ARBA00022448"/>
    </source>
</evidence>
<keyword evidence="5 8" id="KW-0067">ATP-binding</keyword>
<keyword evidence="3" id="KW-0472">Membrane</keyword>
<dbReference type="GO" id="GO:0005524">
    <property type="term" value="F:ATP binding"/>
    <property type="evidence" value="ECO:0007669"/>
    <property type="project" value="UniProtKB-KW"/>
</dbReference>
<protein>
    <submittedName>
        <fullName evidence="8">ABC transporter ATP-binding protein</fullName>
    </submittedName>
</protein>
<reference evidence="8 9" key="1">
    <citation type="submission" date="2020-08" db="EMBL/GenBank/DDBJ databases">
        <title>Genome sequence of Diaphorobacter ruginosibacter DSM 27467T.</title>
        <authorList>
            <person name="Hyun D.-W."/>
            <person name="Bae J.-W."/>
        </authorList>
    </citation>
    <scope>NUCLEOTIDE SEQUENCE [LARGE SCALE GENOMIC DNA]</scope>
    <source>
        <strain evidence="8 9">DSM 27467</strain>
    </source>
</reference>
<dbReference type="EMBL" id="CP060714">
    <property type="protein sequence ID" value="QNN55535.1"/>
    <property type="molecule type" value="Genomic_DNA"/>
</dbReference>
<evidence type="ECO:0000313" key="8">
    <source>
        <dbReference type="EMBL" id="QNN55535.1"/>
    </source>
</evidence>
<dbReference type="PROSITE" id="PS00211">
    <property type="entry name" value="ABC_TRANSPORTER_1"/>
    <property type="match status" value="1"/>
</dbReference>
<feature type="domain" description="ABC transporter" evidence="7">
    <location>
        <begin position="2"/>
        <end position="243"/>
    </location>
</feature>
<dbReference type="InterPro" id="IPR003593">
    <property type="entry name" value="AAA+_ATPase"/>
</dbReference>
<accession>A0A7G9RIW0</accession>
<dbReference type="GO" id="GO:0016887">
    <property type="term" value="F:ATP hydrolysis activity"/>
    <property type="evidence" value="ECO:0007669"/>
    <property type="project" value="InterPro"/>
</dbReference>
<sequence length="247" mass="26813">MLHLSGLQAFYGKSHVLRGVSLDLAEGEIVALLGRNGSGRSTLAKAIMGMVSWQGVMRWRGRDLAGLQTFEIARAGIGYVPESRDVFPTLTVEQNLLLGEKPGGLEGMRAGADAGGQGPRWASSDMYAMFPQLHARRHVPAGVLSGGEQQMLTLCRTLMGAPRFVIVDEPTEGLAPMVCAQIARHLSLLKERGLGVLLIEQKLDMALDVADRVVLMGQGEVRFDGPPAQFLQRPDLRREWLEVSDSA</sequence>
<evidence type="ECO:0000256" key="1">
    <source>
        <dbReference type="ARBA" id="ARBA00005417"/>
    </source>
</evidence>
<keyword evidence="6" id="KW-0029">Amino-acid transport</keyword>
<keyword evidence="4" id="KW-0547">Nucleotide-binding</keyword>
<evidence type="ECO:0000256" key="6">
    <source>
        <dbReference type="ARBA" id="ARBA00022970"/>
    </source>
</evidence>
<dbReference type="SUPFAM" id="SSF52540">
    <property type="entry name" value="P-loop containing nucleoside triphosphate hydrolases"/>
    <property type="match status" value="1"/>
</dbReference>
<evidence type="ECO:0000256" key="4">
    <source>
        <dbReference type="ARBA" id="ARBA00022741"/>
    </source>
</evidence>
<dbReference type="GO" id="GO:0015658">
    <property type="term" value="F:branched-chain amino acid transmembrane transporter activity"/>
    <property type="evidence" value="ECO:0007669"/>
    <property type="project" value="TreeGrafter"/>
</dbReference>
<keyword evidence="9" id="KW-1185">Reference proteome</keyword>
<dbReference type="SMART" id="SM00382">
    <property type="entry name" value="AAA"/>
    <property type="match status" value="1"/>
</dbReference>
<dbReference type="InterPro" id="IPR017871">
    <property type="entry name" value="ABC_transporter-like_CS"/>
</dbReference>
<dbReference type="GO" id="GO:0015807">
    <property type="term" value="P:L-amino acid transport"/>
    <property type="evidence" value="ECO:0007669"/>
    <property type="project" value="TreeGrafter"/>
</dbReference>
<keyword evidence="3" id="KW-1003">Cell membrane</keyword>
<dbReference type="Proteomes" id="UP000515811">
    <property type="component" value="Chromosome"/>
</dbReference>
<name>A0A7G9RIW0_9BURK</name>
<dbReference type="PANTHER" id="PTHR43820">
    <property type="entry name" value="HIGH-AFFINITY BRANCHED-CHAIN AMINO ACID TRANSPORT ATP-BINDING PROTEIN LIVF"/>
    <property type="match status" value="1"/>
</dbReference>